<evidence type="ECO:0000313" key="1">
    <source>
        <dbReference type="EMBL" id="MBS3061012.1"/>
    </source>
</evidence>
<gene>
    <name evidence="1" type="ORF">J4215_00340</name>
</gene>
<reference evidence="1" key="1">
    <citation type="submission" date="2021-03" db="EMBL/GenBank/DDBJ databases">
        <authorList>
            <person name="Jaffe A."/>
        </authorList>
    </citation>
    <scope>NUCLEOTIDE SEQUENCE</scope>
    <source>
        <strain evidence="1">RIFCSPLOWO2_01_FULL_AR10_48_17</strain>
    </source>
</reference>
<dbReference type="CDD" id="cd05233">
    <property type="entry name" value="SDR_c"/>
    <property type="match status" value="1"/>
</dbReference>
<dbReference type="Gene3D" id="3.40.50.720">
    <property type="entry name" value="NAD(P)-binding Rossmann-like Domain"/>
    <property type="match status" value="1"/>
</dbReference>
<dbReference type="AlphaFoldDB" id="A0A8T4L560"/>
<sequence length="323" mass="36940">MVRMVIVTGANGALGKAYVDFFEAQPATVCVGISRKAAQTKNPNTTYLQADLSDPRQVEQEMRKLPLSDVHEIVLVHAVGKFKLDPRKEKEFDREVWESNVDTFRNVSRALLFRVRQQSKRPLVTLCAFGSVSDKYNIFAWRSYTAAKNYLRALMQKLSRLEKNTKIRGVFVNVSTVKTQNEEKLRPFADQRFWLSPEEIVKRSAETIQNPASWTELDVIKPRPGFDERYYRDPSRVARKWADERAGRLPQVAKRLAFVGVVGAALLGISSDQAIESTRRGIGRYQISKIDDVAAEYGREHPEKCNRRKEAEGVNEIRSFEND</sequence>
<reference evidence="1" key="2">
    <citation type="submission" date="2021-05" db="EMBL/GenBank/DDBJ databases">
        <title>Protein family content uncovers lineage relationships and bacterial pathway maintenance mechanisms in DPANN archaea.</title>
        <authorList>
            <person name="Castelle C.J."/>
            <person name="Meheust R."/>
            <person name="Jaffe A.L."/>
            <person name="Seitz K."/>
            <person name="Gong X."/>
            <person name="Baker B.J."/>
            <person name="Banfield J.F."/>
        </authorList>
    </citation>
    <scope>NUCLEOTIDE SEQUENCE</scope>
    <source>
        <strain evidence="1">RIFCSPLOWO2_01_FULL_AR10_48_17</strain>
    </source>
</reference>
<evidence type="ECO:0000313" key="2">
    <source>
        <dbReference type="Proteomes" id="UP000675968"/>
    </source>
</evidence>
<protein>
    <submittedName>
        <fullName evidence="1">SDR family oxidoreductase</fullName>
    </submittedName>
</protein>
<dbReference type="Pfam" id="PF00106">
    <property type="entry name" value="adh_short"/>
    <property type="match status" value="1"/>
</dbReference>
<comment type="caution">
    <text evidence="1">The sequence shown here is derived from an EMBL/GenBank/DDBJ whole genome shotgun (WGS) entry which is preliminary data.</text>
</comment>
<proteinExistence type="predicted"/>
<name>A0A8T4L560_9ARCH</name>
<accession>A0A8T4L560</accession>
<dbReference type="InterPro" id="IPR036291">
    <property type="entry name" value="NAD(P)-bd_dom_sf"/>
</dbReference>
<dbReference type="InterPro" id="IPR002347">
    <property type="entry name" value="SDR_fam"/>
</dbReference>
<organism evidence="1 2">
    <name type="scientific">Candidatus Iainarchaeum sp</name>
    <dbReference type="NCBI Taxonomy" id="3101447"/>
    <lineage>
        <taxon>Archaea</taxon>
        <taxon>Candidatus Iainarchaeota</taxon>
        <taxon>Candidatus Iainarchaeia</taxon>
        <taxon>Candidatus Iainarchaeales</taxon>
        <taxon>Candidatus Iainarchaeaceae</taxon>
        <taxon>Candidatus Iainarchaeum</taxon>
    </lineage>
</organism>
<dbReference type="SUPFAM" id="SSF51735">
    <property type="entry name" value="NAD(P)-binding Rossmann-fold domains"/>
    <property type="match status" value="1"/>
</dbReference>
<dbReference type="Proteomes" id="UP000675968">
    <property type="component" value="Unassembled WGS sequence"/>
</dbReference>
<dbReference type="EMBL" id="JAGVWC010000004">
    <property type="protein sequence ID" value="MBS3061012.1"/>
    <property type="molecule type" value="Genomic_DNA"/>
</dbReference>